<dbReference type="PANTHER" id="PTHR12277">
    <property type="entry name" value="ALPHA/BETA HYDROLASE DOMAIN-CONTAINING PROTEIN"/>
    <property type="match status" value="1"/>
</dbReference>
<feature type="domain" description="Serine aminopeptidase S33" evidence="1">
    <location>
        <begin position="59"/>
        <end position="162"/>
    </location>
</feature>
<dbReference type="EMBL" id="JACDUS010000002">
    <property type="protein sequence ID" value="MBA2880696.1"/>
    <property type="molecule type" value="Genomic_DNA"/>
</dbReference>
<dbReference type="RefSeq" id="WP_232364656.1">
    <property type="nucleotide sequence ID" value="NZ_JACDUS010000002.1"/>
</dbReference>
<sequence>MQDSEAAILDRPEILQILFHPRKAPDTPPPAGAMDLDVGAEDGVNLGCRFYLASKDQPHLLFFHGNGEIAADYDPVGPVYNDHGLSLLAADYRGYGKSTGSPTVSAMLSDAHLVLDAVARWMKENGRTGPLWIMGRSLGSAPALELAASRPGAMAGIVIESGFAHTVSLLQHLGMDARALGIGESVVFSNAEKIAKYKGPALIVHARFDHIIPLSHGQDLYEKCPSETKALEIVENANHNDIMIRAGLDYFRVIRDFIRKADNG</sequence>
<dbReference type="Pfam" id="PF12146">
    <property type="entry name" value="Hydrolase_4"/>
    <property type="match status" value="1"/>
</dbReference>
<evidence type="ECO:0000313" key="3">
    <source>
        <dbReference type="Proteomes" id="UP000525298"/>
    </source>
</evidence>
<evidence type="ECO:0000313" key="2">
    <source>
        <dbReference type="EMBL" id="MBA2880696.1"/>
    </source>
</evidence>
<protein>
    <recommendedName>
        <fullName evidence="1">Serine aminopeptidase S33 domain-containing protein</fullName>
    </recommendedName>
</protein>
<keyword evidence="3" id="KW-1185">Reference proteome</keyword>
<accession>A0A7W0C7P5</accession>
<reference evidence="2 3" key="1">
    <citation type="submission" date="2020-07" db="EMBL/GenBank/DDBJ databases">
        <title>Genomic Encyclopedia of Type Strains, Phase IV (KMG-IV): sequencing the most valuable type-strain genomes for metagenomic binning, comparative biology and taxonomic classification.</title>
        <authorList>
            <person name="Goeker M."/>
        </authorList>
    </citation>
    <scope>NUCLEOTIDE SEQUENCE [LARGE SCALE GENOMIC DNA]</scope>
    <source>
        <strain evidence="2 3">DSM 17721</strain>
    </source>
</reference>
<evidence type="ECO:0000259" key="1">
    <source>
        <dbReference type="Pfam" id="PF12146"/>
    </source>
</evidence>
<comment type="caution">
    <text evidence="2">The sequence shown here is derived from an EMBL/GenBank/DDBJ whole genome shotgun (WGS) entry which is preliminary data.</text>
</comment>
<dbReference type="InterPro" id="IPR029058">
    <property type="entry name" value="AB_hydrolase_fold"/>
</dbReference>
<proteinExistence type="predicted"/>
<dbReference type="Proteomes" id="UP000525298">
    <property type="component" value="Unassembled WGS sequence"/>
</dbReference>
<dbReference type="InterPro" id="IPR022742">
    <property type="entry name" value="Hydrolase_4"/>
</dbReference>
<dbReference type="SUPFAM" id="SSF53474">
    <property type="entry name" value="alpha/beta-Hydrolases"/>
    <property type="match status" value="1"/>
</dbReference>
<dbReference type="PANTHER" id="PTHR12277:SF81">
    <property type="entry name" value="PROTEIN ABHD13"/>
    <property type="match status" value="1"/>
</dbReference>
<dbReference type="AlphaFoldDB" id="A0A7W0C7P5"/>
<dbReference type="Gene3D" id="3.40.50.1820">
    <property type="entry name" value="alpha/beta hydrolase"/>
    <property type="match status" value="1"/>
</dbReference>
<name>A0A7W0C7P5_9BACT</name>
<organism evidence="2 3">
    <name type="scientific">Desulfosalsimonas propionicica</name>
    <dbReference type="NCBI Taxonomy" id="332175"/>
    <lineage>
        <taxon>Bacteria</taxon>
        <taxon>Pseudomonadati</taxon>
        <taxon>Thermodesulfobacteriota</taxon>
        <taxon>Desulfobacteria</taxon>
        <taxon>Desulfobacterales</taxon>
        <taxon>Desulfosalsimonadaceae</taxon>
        <taxon>Desulfosalsimonas</taxon>
    </lineage>
</organism>
<gene>
    <name evidence="2" type="ORF">HNR65_001014</name>
</gene>